<organism evidence="2">
    <name type="scientific">Cucumis melo</name>
    <name type="common">Muskmelon</name>
    <dbReference type="NCBI Taxonomy" id="3656"/>
    <lineage>
        <taxon>Eukaryota</taxon>
        <taxon>Viridiplantae</taxon>
        <taxon>Streptophyta</taxon>
        <taxon>Embryophyta</taxon>
        <taxon>Tracheophyta</taxon>
        <taxon>Spermatophyta</taxon>
        <taxon>Magnoliopsida</taxon>
        <taxon>eudicotyledons</taxon>
        <taxon>Gunneridae</taxon>
        <taxon>Pentapetalae</taxon>
        <taxon>rosids</taxon>
        <taxon>fabids</taxon>
        <taxon>Cucurbitales</taxon>
        <taxon>Cucurbitaceae</taxon>
        <taxon>Benincaseae</taxon>
        <taxon>Cucumis</taxon>
    </lineage>
</organism>
<sequence>MEISSGQHSETNPSLSPSPVPSTNNIPGTVSLSKPPLPDKKRAKATKKTTSTVCDHFTKLEENSSRCTCNYYDKEYCCDTASCGTSTSWKHLKISQLCRETCAKMLIVDDLSFKFIENEGFRHFCRVAYAKFDSPSRVTIAKQFSKDNASSNNEAISYIKKRLGSWKTIILEGELLHMRCCAHIISSPLSHHKHDLNVIYGLTSFTDKFECLGCLLIKDNG</sequence>
<feature type="region of interest" description="Disordered" evidence="1">
    <location>
        <begin position="1"/>
        <end position="45"/>
    </location>
</feature>
<dbReference type="Gramene" id="MELO3C033204.2.1">
    <property type="protein sequence ID" value="MELO3C033204.2.1"/>
    <property type="gene ID" value="MELO3C033204.2"/>
</dbReference>
<feature type="compositionally biased region" description="Polar residues" evidence="1">
    <location>
        <begin position="1"/>
        <end position="32"/>
    </location>
</feature>
<name>A0A9I9EFX8_CUCME</name>
<dbReference type="AlphaFoldDB" id="A0A9I9EFX8"/>
<evidence type="ECO:0000256" key="1">
    <source>
        <dbReference type="SAM" id="MobiDB-lite"/>
    </source>
</evidence>
<accession>A0A9I9EFX8</accession>
<dbReference type="PANTHER" id="PTHR46481:SF2">
    <property type="entry name" value="BED-TYPE DOMAIN-CONTAINING PROTEIN"/>
    <property type="match status" value="1"/>
</dbReference>
<evidence type="ECO:0000313" key="2">
    <source>
        <dbReference type="EnsemblPlants" id="MELO3C033204.2.1"/>
    </source>
</evidence>
<proteinExistence type="predicted"/>
<dbReference type="EnsemblPlants" id="MELO3C033204.2.1">
    <property type="protein sequence ID" value="MELO3C033204.2.1"/>
    <property type="gene ID" value="MELO3C033204.2"/>
</dbReference>
<dbReference type="SMART" id="SM00614">
    <property type="entry name" value="ZnF_BED"/>
    <property type="match status" value="1"/>
</dbReference>
<dbReference type="PANTHER" id="PTHR46481">
    <property type="entry name" value="ZINC FINGER BED DOMAIN-CONTAINING PROTEIN 4"/>
    <property type="match status" value="1"/>
</dbReference>
<reference evidence="2" key="1">
    <citation type="submission" date="2023-03" db="UniProtKB">
        <authorList>
            <consortium name="EnsemblPlants"/>
        </authorList>
    </citation>
    <scope>IDENTIFICATION</scope>
</reference>
<protein>
    <submittedName>
        <fullName evidence="2">Uncharacterized protein</fullName>
    </submittedName>
</protein>
<dbReference type="InterPro" id="IPR052035">
    <property type="entry name" value="ZnF_BED_domain_contain"/>
</dbReference>